<gene>
    <name evidence="1" type="ORF">L323_20155</name>
</gene>
<evidence type="ECO:0000313" key="1">
    <source>
        <dbReference type="EMBL" id="EPR07803.1"/>
    </source>
</evidence>
<dbReference type="AlphaFoldDB" id="U4QWW1"/>
<reference evidence="1 2" key="1">
    <citation type="journal article" date="2013" name="Genome Announc.">
        <title>Draft Genome Sequence of the Cellulolytic Bacterium Clostridium papyrosolvens C7 (ATCC 700395).</title>
        <authorList>
            <person name="Zepeda V."/>
            <person name="Dassa B."/>
            <person name="Borovok I."/>
            <person name="Lamed R."/>
            <person name="Bayer E.A."/>
            <person name="Cate J.H."/>
        </authorList>
    </citation>
    <scope>NUCLEOTIDE SEQUENCE [LARGE SCALE GENOMIC DNA]</scope>
    <source>
        <strain evidence="1 2">C7</strain>
    </source>
</reference>
<dbReference type="PATRIC" id="fig|1330534.3.peg.4004"/>
<accession>U4QWW1</accession>
<dbReference type="Proteomes" id="UP000016860">
    <property type="component" value="Unassembled WGS sequence"/>
</dbReference>
<organism evidence="1 2">
    <name type="scientific">Ruminiclostridium papyrosolvens C7</name>
    <dbReference type="NCBI Taxonomy" id="1330534"/>
    <lineage>
        <taxon>Bacteria</taxon>
        <taxon>Bacillati</taxon>
        <taxon>Bacillota</taxon>
        <taxon>Clostridia</taxon>
        <taxon>Eubacteriales</taxon>
        <taxon>Oscillospiraceae</taxon>
        <taxon>Ruminiclostridium</taxon>
    </lineage>
</organism>
<protein>
    <submittedName>
        <fullName evidence="1">Uncharacterized protein</fullName>
    </submittedName>
</protein>
<name>U4QWW1_9FIRM</name>
<dbReference type="EMBL" id="ATAY01000098">
    <property type="protein sequence ID" value="EPR07803.1"/>
    <property type="molecule type" value="Genomic_DNA"/>
</dbReference>
<sequence>MTNQKYLYEYIVFPEKGLIHTDIFLYEKGGFGAFPNP</sequence>
<evidence type="ECO:0000313" key="2">
    <source>
        <dbReference type="Proteomes" id="UP000016860"/>
    </source>
</evidence>
<dbReference type="STRING" id="1330534.L323_20155"/>
<comment type="caution">
    <text evidence="1">The sequence shown here is derived from an EMBL/GenBank/DDBJ whole genome shotgun (WGS) entry which is preliminary data.</text>
</comment>
<proteinExistence type="predicted"/>